<keyword evidence="1" id="KW-0812">Transmembrane</keyword>
<comment type="caution">
    <text evidence="2">The sequence shown here is derived from an EMBL/GenBank/DDBJ whole genome shotgun (WGS) entry which is preliminary data.</text>
</comment>
<dbReference type="Proteomes" id="UP000265541">
    <property type="component" value="Unassembled WGS sequence"/>
</dbReference>
<keyword evidence="1" id="KW-0472">Membrane</keyword>
<name>A0A3A0VPX6_STAGA</name>
<evidence type="ECO:0000256" key="1">
    <source>
        <dbReference type="SAM" id="Phobius"/>
    </source>
</evidence>
<accession>A0A3A0VPX6</accession>
<protein>
    <submittedName>
        <fullName evidence="2">Uncharacterized protein</fullName>
    </submittedName>
</protein>
<organism evidence="2 3">
    <name type="scientific">Staphylococcus gallinarum</name>
    <dbReference type="NCBI Taxonomy" id="1293"/>
    <lineage>
        <taxon>Bacteria</taxon>
        <taxon>Bacillati</taxon>
        <taxon>Bacillota</taxon>
        <taxon>Bacilli</taxon>
        <taxon>Bacillales</taxon>
        <taxon>Staphylococcaceae</taxon>
        <taxon>Staphylococcus</taxon>
    </lineage>
</organism>
<feature type="transmembrane region" description="Helical" evidence="1">
    <location>
        <begin position="91"/>
        <end position="109"/>
    </location>
</feature>
<evidence type="ECO:0000313" key="3">
    <source>
        <dbReference type="Proteomes" id="UP000265541"/>
    </source>
</evidence>
<dbReference type="OrthoDB" id="2413616at2"/>
<sequence length="118" mass="12983">MASNSIKRTLSYAVVFGILFFLLNYFSGSEHSVLSVILKSLLSAVVFGVLYFLLFSIVNSPERKYKFGITIPIALLITILVSALFSALKVGIIIGIILGVLAGYLWEYIEKKKASSDK</sequence>
<feature type="transmembrane region" description="Helical" evidence="1">
    <location>
        <begin position="33"/>
        <end position="55"/>
    </location>
</feature>
<dbReference type="AlphaFoldDB" id="A0A3A0VPX6"/>
<gene>
    <name evidence="2" type="ORF">BUZ14_02385</name>
</gene>
<dbReference type="EMBL" id="QYJN01000001">
    <property type="protein sequence ID" value="RIP37423.1"/>
    <property type="molecule type" value="Genomic_DNA"/>
</dbReference>
<feature type="transmembrane region" description="Helical" evidence="1">
    <location>
        <begin position="9"/>
        <end position="27"/>
    </location>
</feature>
<dbReference type="RefSeq" id="WP_119484234.1">
    <property type="nucleotide sequence ID" value="NZ_QYJN01000001.1"/>
</dbReference>
<evidence type="ECO:0000313" key="2">
    <source>
        <dbReference type="EMBL" id="RIP37423.1"/>
    </source>
</evidence>
<reference evidence="2 3" key="1">
    <citation type="journal article" date="2016" name="Front. Microbiol.">
        <title>Comprehensive Phylogenetic Analysis of Bovine Non-aureus Staphylococci Species Based on Whole-Genome Sequencing.</title>
        <authorList>
            <person name="Naushad S."/>
            <person name="Barkema H.W."/>
            <person name="Luby C."/>
            <person name="Condas L.A."/>
            <person name="Nobrega D.B."/>
            <person name="Carson D.A."/>
            <person name="De Buck J."/>
        </authorList>
    </citation>
    <scope>NUCLEOTIDE SEQUENCE [LARGE SCALE GENOMIC DNA]</scope>
    <source>
        <strain evidence="2 3">SNUC 4781</strain>
    </source>
</reference>
<proteinExistence type="predicted"/>
<feature type="transmembrane region" description="Helical" evidence="1">
    <location>
        <begin position="67"/>
        <end position="85"/>
    </location>
</feature>
<keyword evidence="1" id="KW-1133">Transmembrane helix</keyword>